<dbReference type="Proteomes" id="UP000694390">
    <property type="component" value="Chromosome 7"/>
</dbReference>
<reference evidence="2" key="3">
    <citation type="submission" date="2025-09" db="UniProtKB">
        <authorList>
            <consortium name="Ensembl"/>
        </authorList>
    </citation>
    <scope>IDENTIFICATION</scope>
</reference>
<reference evidence="2" key="1">
    <citation type="submission" date="2019-06" db="EMBL/GenBank/DDBJ databases">
        <title>G10K-VGP Goodes thornscrub tortoise genome, primary haplotype.</title>
        <authorList>
            <person name="Murphy B."/>
            <person name="Edwards T."/>
            <person name="Rhie A."/>
            <person name="Koren S."/>
            <person name="Phillippy A."/>
            <person name="Fedrigo O."/>
            <person name="Haase B."/>
            <person name="Mountcastle J."/>
            <person name="Lewin H."/>
            <person name="Damas J."/>
            <person name="Howe K."/>
            <person name="Formenti G."/>
            <person name="Myers G."/>
            <person name="Durbin R."/>
            <person name="Jarvis E.D."/>
        </authorList>
    </citation>
    <scope>NUCLEOTIDE SEQUENCE [LARGE SCALE GENOMIC DNA]</scope>
</reference>
<keyword evidence="3" id="KW-1185">Reference proteome</keyword>
<dbReference type="Ensembl" id="ENSGEVT00005003299.1">
    <property type="protein sequence ID" value="ENSGEVP00005003153.1"/>
    <property type="gene ID" value="ENSGEVG00005002315.1"/>
</dbReference>
<evidence type="ECO:0000313" key="2">
    <source>
        <dbReference type="Ensembl" id="ENSGEVP00005003153.1"/>
    </source>
</evidence>
<keyword evidence="1" id="KW-1133">Transmembrane helix</keyword>
<evidence type="ECO:0000313" key="3">
    <source>
        <dbReference type="Proteomes" id="UP000694390"/>
    </source>
</evidence>
<keyword evidence="1" id="KW-0472">Membrane</keyword>
<proteinExistence type="predicted"/>
<dbReference type="AlphaFoldDB" id="A0A8C4VJ51"/>
<reference evidence="2" key="2">
    <citation type="submission" date="2025-08" db="UniProtKB">
        <authorList>
            <consortium name="Ensembl"/>
        </authorList>
    </citation>
    <scope>IDENTIFICATION</scope>
</reference>
<sequence>MVPNIHSALPVTGTKPRTSWPRKALLILGFLFALAAIALVAMAVSQNKPLPKNIKVL</sequence>
<keyword evidence="1" id="KW-0812">Transmembrane</keyword>
<organism evidence="2 3">
    <name type="scientific">Gopherus evgoodei</name>
    <name type="common">Goodes thornscrub tortoise</name>
    <dbReference type="NCBI Taxonomy" id="1825980"/>
    <lineage>
        <taxon>Eukaryota</taxon>
        <taxon>Metazoa</taxon>
        <taxon>Chordata</taxon>
        <taxon>Craniata</taxon>
        <taxon>Vertebrata</taxon>
        <taxon>Euteleostomi</taxon>
        <taxon>Archelosauria</taxon>
        <taxon>Testudinata</taxon>
        <taxon>Testudines</taxon>
        <taxon>Cryptodira</taxon>
        <taxon>Durocryptodira</taxon>
        <taxon>Testudinoidea</taxon>
        <taxon>Testudinidae</taxon>
        <taxon>Gopherus</taxon>
    </lineage>
</organism>
<protein>
    <submittedName>
        <fullName evidence="2">Uncharacterized protein</fullName>
    </submittedName>
</protein>
<accession>A0A8C4VJ51</accession>
<feature type="transmembrane region" description="Helical" evidence="1">
    <location>
        <begin position="24"/>
        <end position="45"/>
    </location>
</feature>
<evidence type="ECO:0000256" key="1">
    <source>
        <dbReference type="SAM" id="Phobius"/>
    </source>
</evidence>
<name>A0A8C4VJ51_9SAUR</name>